<dbReference type="RefSeq" id="WP_387249556.1">
    <property type="nucleotide sequence ID" value="NZ_JBIALX010000002.1"/>
</dbReference>
<keyword evidence="2" id="KW-1185">Reference proteome</keyword>
<name>A0ABW6NCL2_9NOCA</name>
<sequence length="76" mass="8658">MVNVIGVSGLPESNDLHLRIWLGGIAFDYRVAATAAAELIHDWERKRWCSMELMASTVEDRMPEARLPNERLFFGP</sequence>
<proteinExistence type="predicted"/>
<dbReference type="Proteomes" id="UP001601521">
    <property type="component" value="Unassembled WGS sequence"/>
</dbReference>
<evidence type="ECO:0000313" key="1">
    <source>
        <dbReference type="EMBL" id="MFF0452844.1"/>
    </source>
</evidence>
<accession>A0ABW6NCL2</accession>
<comment type="caution">
    <text evidence="1">The sequence shown here is derived from an EMBL/GenBank/DDBJ whole genome shotgun (WGS) entry which is preliminary data.</text>
</comment>
<protein>
    <submittedName>
        <fullName evidence="1">Uncharacterized protein</fullName>
    </submittedName>
</protein>
<evidence type="ECO:0000313" key="2">
    <source>
        <dbReference type="Proteomes" id="UP001601521"/>
    </source>
</evidence>
<dbReference type="EMBL" id="JBIALX010000002">
    <property type="protein sequence ID" value="MFF0452844.1"/>
    <property type="molecule type" value="Genomic_DNA"/>
</dbReference>
<organism evidence="1 2">
    <name type="scientific">Nocardia africana</name>
    <dbReference type="NCBI Taxonomy" id="134964"/>
    <lineage>
        <taxon>Bacteria</taxon>
        <taxon>Bacillati</taxon>
        <taxon>Actinomycetota</taxon>
        <taxon>Actinomycetes</taxon>
        <taxon>Mycobacteriales</taxon>
        <taxon>Nocardiaceae</taxon>
        <taxon>Nocardia</taxon>
    </lineage>
</organism>
<gene>
    <name evidence="1" type="ORF">ACFYTH_05680</name>
</gene>
<reference evidence="1 2" key="1">
    <citation type="submission" date="2024-10" db="EMBL/GenBank/DDBJ databases">
        <title>The Natural Products Discovery Center: Release of the First 8490 Sequenced Strains for Exploring Actinobacteria Biosynthetic Diversity.</title>
        <authorList>
            <person name="Kalkreuter E."/>
            <person name="Kautsar S.A."/>
            <person name="Yang D."/>
            <person name="Bader C.D."/>
            <person name="Teijaro C.N."/>
            <person name="Fluegel L."/>
            <person name="Davis C.M."/>
            <person name="Simpson J.R."/>
            <person name="Lauterbach L."/>
            <person name="Steele A.D."/>
            <person name="Gui C."/>
            <person name="Meng S."/>
            <person name="Li G."/>
            <person name="Viehrig K."/>
            <person name="Ye F."/>
            <person name="Su P."/>
            <person name="Kiefer A.F."/>
            <person name="Nichols A."/>
            <person name="Cepeda A.J."/>
            <person name="Yan W."/>
            <person name="Fan B."/>
            <person name="Jiang Y."/>
            <person name="Adhikari A."/>
            <person name="Zheng C.-J."/>
            <person name="Schuster L."/>
            <person name="Cowan T.M."/>
            <person name="Smanski M.J."/>
            <person name="Chevrette M.G."/>
            <person name="De Carvalho L.P.S."/>
            <person name="Shen B."/>
        </authorList>
    </citation>
    <scope>NUCLEOTIDE SEQUENCE [LARGE SCALE GENOMIC DNA]</scope>
    <source>
        <strain evidence="1 2">NPDC004550</strain>
    </source>
</reference>